<evidence type="ECO:0000256" key="3">
    <source>
        <dbReference type="ARBA" id="ARBA00022692"/>
    </source>
</evidence>
<name>A0A172YEY6_9GAMM</name>
<dbReference type="KEGG" id="haa:A5892_10170"/>
<feature type="transmembrane region" description="Helical" evidence="6">
    <location>
        <begin position="432"/>
        <end position="455"/>
    </location>
</feature>
<feature type="transmembrane region" description="Helical" evidence="6">
    <location>
        <begin position="303"/>
        <end position="330"/>
    </location>
</feature>
<feature type="transmembrane region" description="Helical" evidence="6">
    <location>
        <begin position="467"/>
        <end position="487"/>
    </location>
</feature>
<dbReference type="InterPro" id="IPR050833">
    <property type="entry name" value="Poly_Biosynth_Transport"/>
</dbReference>
<feature type="transmembrane region" description="Helical" evidence="6">
    <location>
        <begin position="118"/>
        <end position="136"/>
    </location>
</feature>
<keyword evidence="5 6" id="KW-0472">Membrane</keyword>
<feature type="transmembrane region" description="Helical" evidence="6">
    <location>
        <begin position="182"/>
        <end position="198"/>
    </location>
</feature>
<dbReference type="Proteomes" id="UP000077875">
    <property type="component" value="Chromosome"/>
</dbReference>
<keyword evidence="3 6" id="KW-0812">Transmembrane</keyword>
<feature type="transmembrane region" description="Helical" evidence="6">
    <location>
        <begin position="36"/>
        <end position="62"/>
    </location>
</feature>
<accession>A0A172YEY6</accession>
<feature type="transmembrane region" description="Helical" evidence="6">
    <location>
        <begin position="219"/>
        <end position="239"/>
    </location>
</feature>
<comment type="subcellular location">
    <subcellularLocation>
        <location evidence="1">Cell membrane</location>
        <topology evidence="1">Multi-pass membrane protein</topology>
    </subcellularLocation>
</comment>
<dbReference type="STRING" id="376489.A5892_10170"/>
<dbReference type="GO" id="GO:0005886">
    <property type="term" value="C:plasma membrane"/>
    <property type="evidence" value="ECO:0007669"/>
    <property type="project" value="UniProtKB-SubCell"/>
</dbReference>
<keyword evidence="8" id="KW-1185">Reference proteome</keyword>
<dbReference type="AlphaFoldDB" id="A0A172YEY6"/>
<feature type="transmembrane region" description="Helical" evidence="6">
    <location>
        <begin position="156"/>
        <end position="176"/>
    </location>
</feature>
<evidence type="ECO:0000256" key="5">
    <source>
        <dbReference type="ARBA" id="ARBA00023136"/>
    </source>
</evidence>
<dbReference type="EMBL" id="CP015243">
    <property type="protein sequence ID" value="ANF57784.1"/>
    <property type="molecule type" value="Genomic_DNA"/>
</dbReference>
<gene>
    <name evidence="7" type="ORF">A5892_10170</name>
</gene>
<feature type="transmembrane region" description="Helical" evidence="6">
    <location>
        <begin position="83"/>
        <end position="106"/>
    </location>
</feature>
<dbReference type="PANTHER" id="PTHR30250">
    <property type="entry name" value="PST FAMILY PREDICTED COLANIC ACID TRANSPORTER"/>
    <property type="match status" value="1"/>
</dbReference>
<evidence type="ECO:0008006" key="9">
    <source>
        <dbReference type="Google" id="ProtNLM"/>
    </source>
</evidence>
<reference evidence="7 8" key="1">
    <citation type="submission" date="2016-04" db="EMBL/GenBank/DDBJ databases">
        <title>Complete Genome Sequence of Halotalea alkalilenta IHB B 13600.</title>
        <authorList>
            <person name="Swarnkar M.K."/>
            <person name="Sharma A."/>
            <person name="Kaushal K."/>
            <person name="Soni R."/>
            <person name="Rana S."/>
            <person name="Singh A.K."/>
            <person name="Gulati A."/>
        </authorList>
    </citation>
    <scope>NUCLEOTIDE SEQUENCE [LARGE SCALE GENOMIC DNA]</scope>
    <source>
        <strain evidence="7 8">IHB B 13600</strain>
    </source>
</reference>
<dbReference type="RefSeq" id="WP_064122709.1">
    <property type="nucleotide sequence ID" value="NZ_CP015243.1"/>
</dbReference>
<feature type="transmembrane region" description="Helical" evidence="6">
    <location>
        <begin position="336"/>
        <end position="360"/>
    </location>
</feature>
<keyword evidence="2" id="KW-1003">Cell membrane</keyword>
<keyword evidence="4 6" id="KW-1133">Transmembrane helix</keyword>
<evidence type="ECO:0000256" key="4">
    <source>
        <dbReference type="ARBA" id="ARBA00022989"/>
    </source>
</evidence>
<feature type="transmembrane region" description="Helical" evidence="6">
    <location>
        <begin position="372"/>
        <end position="395"/>
    </location>
</feature>
<evidence type="ECO:0000256" key="6">
    <source>
        <dbReference type="SAM" id="Phobius"/>
    </source>
</evidence>
<evidence type="ECO:0000256" key="1">
    <source>
        <dbReference type="ARBA" id="ARBA00004651"/>
    </source>
</evidence>
<evidence type="ECO:0000313" key="8">
    <source>
        <dbReference type="Proteomes" id="UP000077875"/>
    </source>
</evidence>
<feature type="transmembrane region" description="Helical" evidence="6">
    <location>
        <begin position="401"/>
        <end position="420"/>
    </location>
</feature>
<proteinExistence type="predicted"/>
<protein>
    <recommendedName>
        <fullName evidence="9">Polysaccharide biosynthesis protein</fullName>
    </recommendedName>
</protein>
<evidence type="ECO:0000256" key="2">
    <source>
        <dbReference type="ARBA" id="ARBA00022475"/>
    </source>
</evidence>
<sequence length="502" mass="54907">MLKKKLIITTGNQVYGILLGFLVVPIYLHYLGVEAYGLVGLFAMTLAWLAVLDAGIGAGIIRESARFKSGAVESGDYSAVIRLLARFFLATSIILVLVGVPLSPWIATGWLNVERLEHSSVVVALISIIVSVAARWQSEPFRNVLVGHEEQIWLSCFNAVALSLKYLGGALMVWLRPGDIEAFFYYQGVVALFEALVIRIKGGRYVPAAAALRKPIRELLAPLLGFMLGAAFANVAWIAMTQVDKVSLSKFISLESFGVFSTTTIAASAVMMLNLPFYQIVLPRLTALKAAGDEQGFFDFFRLATQITVAVITAVASCMALFSYHLLWLWTGNAEVAAMGASVLALYVVGNALQVIYTFCYSLQYACGNLTFNTRAFACFLPVFVPVIVWAAYHYGAVGTGAAWVGINLFLLFVWSRVVFARFVDAAFYRRWMVADVLPLMLLGLLVPFGFYWALPEAVWAGRLSTLLTLLVLGVCALSAALSALYLRVNLAALLARRPRWG</sequence>
<feature type="transmembrane region" description="Helical" evidence="6">
    <location>
        <begin position="12"/>
        <end position="30"/>
    </location>
</feature>
<feature type="transmembrane region" description="Helical" evidence="6">
    <location>
        <begin position="259"/>
        <end position="282"/>
    </location>
</feature>
<evidence type="ECO:0000313" key="7">
    <source>
        <dbReference type="EMBL" id="ANF57784.1"/>
    </source>
</evidence>
<dbReference type="PANTHER" id="PTHR30250:SF26">
    <property type="entry name" value="PSMA PROTEIN"/>
    <property type="match status" value="1"/>
</dbReference>
<organism evidence="7 8">
    <name type="scientific">Halotalea alkalilenta</name>
    <dbReference type="NCBI Taxonomy" id="376489"/>
    <lineage>
        <taxon>Bacteria</taxon>
        <taxon>Pseudomonadati</taxon>
        <taxon>Pseudomonadota</taxon>
        <taxon>Gammaproteobacteria</taxon>
        <taxon>Oceanospirillales</taxon>
        <taxon>Halomonadaceae</taxon>
        <taxon>Halotalea</taxon>
    </lineage>
</organism>